<dbReference type="SUPFAM" id="SSF53474">
    <property type="entry name" value="alpha/beta-Hydrolases"/>
    <property type="match status" value="1"/>
</dbReference>
<dbReference type="InterPro" id="IPR000073">
    <property type="entry name" value="AB_hydrolase_1"/>
</dbReference>
<dbReference type="PANTHER" id="PTHR37017">
    <property type="entry name" value="AB HYDROLASE-1 DOMAIN-CONTAINING PROTEIN-RELATED"/>
    <property type="match status" value="1"/>
</dbReference>
<proteinExistence type="predicted"/>
<protein>
    <submittedName>
        <fullName evidence="2">Pimeloyl-ACP methyl ester carboxylesterase</fullName>
    </submittedName>
</protein>
<evidence type="ECO:0000313" key="3">
    <source>
        <dbReference type="Proteomes" id="UP000587527"/>
    </source>
</evidence>
<comment type="caution">
    <text evidence="2">The sequence shown here is derived from an EMBL/GenBank/DDBJ whole genome shotgun (WGS) entry which is preliminary data.</text>
</comment>
<dbReference type="GO" id="GO:0003824">
    <property type="term" value="F:catalytic activity"/>
    <property type="evidence" value="ECO:0007669"/>
    <property type="project" value="UniProtKB-ARBA"/>
</dbReference>
<feature type="domain" description="AB hydrolase-1" evidence="1">
    <location>
        <begin position="5"/>
        <end position="220"/>
    </location>
</feature>
<evidence type="ECO:0000313" key="2">
    <source>
        <dbReference type="EMBL" id="MBB5870020.1"/>
    </source>
</evidence>
<gene>
    <name evidence="2" type="ORF">F4553_003399</name>
</gene>
<reference evidence="2 3" key="1">
    <citation type="submission" date="2020-08" db="EMBL/GenBank/DDBJ databases">
        <title>Sequencing the genomes of 1000 actinobacteria strains.</title>
        <authorList>
            <person name="Klenk H.-P."/>
        </authorList>
    </citation>
    <scope>NUCLEOTIDE SEQUENCE [LARGE SCALE GENOMIC DNA]</scope>
    <source>
        <strain evidence="2 3">DSM 45362</strain>
    </source>
</reference>
<dbReference type="RefSeq" id="WP_184837093.1">
    <property type="nucleotide sequence ID" value="NZ_JACHMN010000002.1"/>
</dbReference>
<name>A0A841BTA8_9ACTN</name>
<dbReference type="EMBL" id="JACHMN010000002">
    <property type="protein sequence ID" value="MBB5870020.1"/>
    <property type="molecule type" value="Genomic_DNA"/>
</dbReference>
<dbReference type="Proteomes" id="UP000587527">
    <property type="component" value="Unassembled WGS sequence"/>
</dbReference>
<organism evidence="2 3">
    <name type="scientific">Allocatelliglobosispora scoriae</name>
    <dbReference type="NCBI Taxonomy" id="643052"/>
    <lineage>
        <taxon>Bacteria</taxon>
        <taxon>Bacillati</taxon>
        <taxon>Actinomycetota</taxon>
        <taxon>Actinomycetes</taxon>
        <taxon>Micromonosporales</taxon>
        <taxon>Micromonosporaceae</taxon>
        <taxon>Allocatelliglobosispora</taxon>
    </lineage>
</organism>
<dbReference type="PANTHER" id="PTHR37017:SF11">
    <property type="entry name" value="ESTERASE_LIPASE_THIOESTERASE DOMAIN-CONTAINING PROTEIN"/>
    <property type="match status" value="1"/>
</dbReference>
<dbReference type="InterPro" id="IPR029058">
    <property type="entry name" value="AB_hydrolase_fold"/>
</dbReference>
<sequence length="231" mass="25200">MATYVLIHGSGGDSGYWQFVVPELKARGHEVVAPDLPVEDDSAVLQDYADHVVKEIGDRTGLIVVAQSLAGFIAPIVCDQVRADLLVFVNAMIPAPGETAGAWWGDTGVDQARHEADVAAGRDPNADFDPVAMFLHDLSPERLAVAMAEQPKPQSDTIFGQPYPLTEWPDVPTKILSGTLDRFFPIDFQRRVAKERLGITPDTIESGHLPALGHPVELVEQLEKYRVELGK</sequence>
<accession>A0A841BTA8</accession>
<dbReference type="Gene3D" id="3.40.50.1820">
    <property type="entry name" value="alpha/beta hydrolase"/>
    <property type="match status" value="1"/>
</dbReference>
<evidence type="ECO:0000259" key="1">
    <source>
        <dbReference type="Pfam" id="PF12697"/>
    </source>
</evidence>
<dbReference type="AlphaFoldDB" id="A0A841BTA8"/>
<dbReference type="InterPro" id="IPR052897">
    <property type="entry name" value="Sec-Metab_Biosynth_Hydrolase"/>
</dbReference>
<dbReference type="Pfam" id="PF12697">
    <property type="entry name" value="Abhydrolase_6"/>
    <property type="match status" value="1"/>
</dbReference>
<keyword evidence="3" id="KW-1185">Reference proteome</keyword>